<evidence type="ECO:0000313" key="2">
    <source>
        <dbReference type="Proteomes" id="UP001303473"/>
    </source>
</evidence>
<sequence length="160" mass="18636">MLDADDDEGDYVTTLVPQKELRKLTYSAPTKNGGKGGFYSFKLFVEVKGPNPLKVKRSNEVNDNEMLECRGSKDLQNIKAEEYMYRMLSVQDFMRIKGVAWLLETGNDERPCWTYIWVEIRNISDHEPIMSRSALRDWLTKKKADKKINDFVVEKRIIPP</sequence>
<gene>
    <name evidence="1" type="ORF">QBC46DRAFT_414774</name>
</gene>
<reference evidence="2" key="1">
    <citation type="journal article" date="2023" name="Mol. Phylogenet. Evol.">
        <title>Genome-scale phylogeny and comparative genomics of the fungal order Sordariales.</title>
        <authorList>
            <person name="Hensen N."/>
            <person name="Bonometti L."/>
            <person name="Westerberg I."/>
            <person name="Brannstrom I.O."/>
            <person name="Guillou S."/>
            <person name="Cros-Aarteil S."/>
            <person name="Calhoun S."/>
            <person name="Haridas S."/>
            <person name="Kuo A."/>
            <person name="Mondo S."/>
            <person name="Pangilinan J."/>
            <person name="Riley R."/>
            <person name="LaButti K."/>
            <person name="Andreopoulos B."/>
            <person name="Lipzen A."/>
            <person name="Chen C."/>
            <person name="Yan M."/>
            <person name="Daum C."/>
            <person name="Ng V."/>
            <person name="Clum A."/>
            <person name="Steindorff A."/>
            <person name="Ohm R.A."/>
            <person name="Martin F."/>
            <person name="Silar P."/>
            <person name="Natvig D.O."/>
            <person name="Lalanne C."/>
            <person name="Gautier V."/>
            <person name="Ament-Velasquez S.L."/>
            <person name="Kruys A."/>
            <person name="Hutchinson M.I."/>
            <person name="Powell A.J."/>
            <person name="Barry K."/>
            <person name="Miller A.N."/>
            <person name="Grigoriev I.V."/>
            <person name="Debuchy R."/>
            <person name="Gladieux P."/>
            <person name="Hiltunen Thoren M."/>
            <person name="Johannesson H."/>
        </authorList>
    </citation>
    <scope>NUCLEOTIDE SEQUENCE [LARGE SCALE GENOMIC DNA]</scope>
    <source>
        <strain evidence="2">CBS 340.73</strain>
    </source>
</reference>
<comment type="caution">
    <text evidence="1">The sequence shown here is derived from an EMBL/GenBank/DDBJ whole genome shotgun (WGS) entry which is preliminary data.</text>
</comment>
<keyword evidence="2" id="KW-1185">Reference proteome</keyword>
<proteinExistence type="predicted"/>
<protein>
    <submittedName>
        <fullName evidence="1">Uncharacterized protein</fullName>
    </submittedName>
</protein>
<accession>A0AAN6MVR0</accession>
<organism evidence="1 2">
    <name type="scientific">Diplogelasinospora grovesii</name>
    <dbReference type="NCBI Taxonomy" id="303347"/>
    <lineage>
        <taxon>Eukaryota</taxon>
        <taxon>Fungi</taxon>
        <taxon>Dikarya</taxon>
        <taxon>Ascomycota</taxon>
        <taxon>Pezizomycotina</taxon>
        <taxon>Sordariomycetes</taxon>
        <taxon>Sordariomycetidae</taxon>
        <taxon>Sordariales</taxon>
        <taxon>Diplogelasinosporaceae</taxon>
        <taxon>Diplogelasinospora</taxon>
    </lineage>
</organism>
<name>A0AAN6MVR0_9PEZI</name>
<dbReference type="Proteomes" id="UP001303473">
    <property type="component" value="Unassembled WGS sequence"/>
</dbReference>
<dbReference type="AlphaFoldDB" id="A0AAN6MVR0"/>
<evidence type="ECO:0000313" key="1">
    <source>
        <dbReference type="EMBL" id="KAK3933433.1"/>
    </source>
</evidence>
<dbReference type="EMBL" id="MU854264">
    <property type="protein sequence ID" value="KAK3933433.1"/>
    <property type="molecule type" value="Genomic_DNA"/>
</dbReference>